<organism evidence="2 3">
    <name type="scientific">Aegilops tauschii subsp. strangulata</name>
    <name type="common">Goatgrass</name>
    <dbReference type="NCBI Taxonomy" id="200361"/>
    <lineage>
        <taxon>Eukaryota</taxon>
        <taxon>Viridiplantae</taxon>
        <taxon>Streptophyta</taxon>
        <taxon>Embryophyta</taxon>
        <taxon>Tracheophyta</taxon>
        <taxon>Spermatophyta</taxon>
        <taxon>Magnoliopsida</taxon>
        <taxon>Liliopsida</taxon>
        <taxon>Poales</taxon>
        <taxon>Poaceae</taxon>
        <taxon>BOP clade</taxon>
        <taxon>Pooideae</taxon>
        <taxon>Triticodae</taxon>
        <taxon>Triticeae</taxon>
        <taxon>Triticinae</taxon>
        <taxon>Aegilops</taxon>
    </lineage>
</organism>
<dbReference type="Proteomes" id="UP000015105">
    <property type="component" value="Chromosome 1D"/>
</dbReference>
<name>A0A452ZYV3_AEGTS</name>
<evidence type="ECO:0000313" key="2">
    <source>
        <dbReference type="EnsemblPlants" id="AET1Gv20977000.2"/>
    </source>
</evidence>
<dbReference type="AlphaFoldDB" id="A0A452ZYV3"/>
<reference evidence="3" key="1">
    <citation type="journal article" date="2014" name="Science">
        <title>Ancient hybridizations among the ancestral genomes of bread wheat.</title>
        <authorList>
            <consortium name="International Wheat Genome Sequencing Consortium,"/>
            <person name="Marcussen T."/>
            <person name="Sandve S.R."/>
            <person name="Heier L."/>
            <person name="Spannagl M."/>
            <person name="Pfeifer M."/>
            <person name="Jakobsen K.S."/>
            <person name="Wulff B.B."/>
            <person name="Steuernagel B."/>
            <person name="Mayer K.F."/>
            <person name="Olsen O.A."/>
        </authorList>
    </citation>
    <scope>NUCLEOTIDE SEQUENCE [LARGE SCALE GENOMIC DNA]</scope>
    <source>
        <strain evidence="3">cv. AL8/78</strain>
    </source>
</reference>
<dbReference type="PANTHER" id="PTHR34278">
    <property type="entry name" value="PROTEIN THI031, PUTATIVE-RELATED"/>
    <property type="match status" value="1"/>
</dbReference>
<dbReference type="PANTHER" id="PTHR34278:SF11">
    <property type="entry name" value="OS01G0510200 PROTEIN"/>
    <property type="match status" value="1"/>
</dbReference>
<proteinExistence type="predicted"/>
<reference evidence="3" key="2">
    <citation type="journal article" date="2017" name="Nat. Plants">
        <title>The Aegilops tauschii genome reveals multiple impacts of transposons.</title>
        <authorList>
            <person name="Zhao G."/>
            <person name="Zou C."/>
            <person name="Li K."/>
            <person name="Wang K."/>
            <person name="Li T."/>
            <person name="Gao L."/>
            <person name="Zhang X."/>
            <person name="Wang H."/>
            <person name="Yang Z."/>
            <person name="Liu X."/>
            <person name="Jiang W."/>
            <person name="Mao L."/>
            <person name="Kong X."/>
            <person name="Jiao Y."/>
            <person name="Jia J."/>
        </authorList>
    </citation>
    <scope>NUCLEOTIDE SEQUENCE [LARGE SCALE GENOMIC DNA]</scope>
    <source>
        <strain evidence="3">cv. AL8/78</strain>
    </source>
</reference>
<protein>
    <submittedName>
        <fullName evidence="2">Uncharacterized protein</fullName>
    </submittedName>
</protein>
<accession>A0A452ZYV3</accession>
<feature type="compositionally biased region" description="Low complexity" evidence="1">
    <location>
        <begin position="84"/>
        <end position="102"/>
    </location>
</feature>
<feature type="region of interest" description="Disordered" evidence="1">
    <location>
        <begin position="40"/>
        <end position="109"/>
    </location>
</feature>
<sequence length="109" mass="11989">MRREGRQRGWVRVYDRSLVDPEGRRRAVHVVDGPVVANGGFIRAPRKPTNQSKSGGLRALGRDALAQEEEQPQLHPPLGRRARGAASSSTTRSRCTTSTRPRMSMGASI</sequence>
<evidence type="ECO:0000313" key="3">
    <source>
        <dbReference type="Proteomes" id="UP000015105"/>
    </source>
</evidence>
<keyword evidence="3" id="KW-1185">Reference proteome</keyword>
<dbReference type="Gramene" id="AET1Gv20977000.2">
    <property type="protein sequence ID" value="AET1Gv20977000.2"/>
    <property type="gene ID" value="AET1Gv20977000"/>
</dbReference>
<dbReference type="EnsemblPlants" id="AET1Gv20977000.2">
    <property type="protein sequence ID" value="AET1Gv20977000.2"/>
    <property type="gene ID" value="AET1Gv20977000"/>
</dbReference>
<reference evidence="2" key="5">
    <citation type="journal article" date="2021" name="G3 (Bethesda)">
        <title>Aegilops tauschii genome assembly Aet v5.0 features greater sequence contiguity and improved annotation.</title>
        <authorList>
            <person name="Wang L."/>
            <person name="Zhu T."/>
            <person name="Rodriguez J.C."/>
            <person name="Deal K.R."/>
            <person name="Dubcovsky J."/>
            <person name="McGuire P.E."/>
            <person name="Lux T."/>
            <person name="Spannagl M."/>
            <person name="Mayer K.F.X."/>
            <person name="Baldrich P."/>
            <person name="Meyers B.C."/>
            <person name="Huo N."/>
            <person name="Gu Y.Q."/>
            <person name="Zhou H."/>
            <person name="Devos K.M."/>
            <person name="Bennetzen J.L."/>
            <person name="Unver T."/>
            <person name="Budak H."/>
            <person name="Gulick P.J."/>
            <person name="Galiba G."/>
            <person name="Kalapos B."/>
            <person name="Nelson D.R."/>
            <person name="Li P."/>
            <person name="You F.M."/>
            <person name="Luo M.C."/>
            <person name="Dvorak J."/>
        </authorList>
    </citation>
    <scope>NUCLEOTIDE SEQUENCE [LARGE SCALE GENOMIC DNA]</scope>
    <source>
        <strain evidence="2">cv. AL8/78</strain>
    </source>
</reference>
<evidence type="ECO:0000256" key="1">
    <source>
        <dbReference type="SAM" id="MobiDB-lite"/>
    </source>
</evidence>
<reference evidence="2" key="4">
    <citation type="submission" date="2019-03" db="UniProtKB">
        <authorList>
            <consortium name="EnsemblPlants"/>
        </authorList>
    </citation>
    <scope>IDENTIFICATION</scope>
</reference>
<reference evidence="2" key="3">
    <citation type="journal article" date="2017" name="Nature">
        <title>Genome sequence of the progenitor of the wheat D genome Aegilops tauschii.</title>
        <authorList>
            <person name="Luo M.C."/>
            <person name="Gu Y.Q."/>
            <person name="Puiu D."/>
            <person name="Wang H."/>
            <person name="Twardziok S.O."/>
            <person name="Deal K.R."/>
            <person name="Huo N."/>
            <person name="Zhu T."/>
            <person name="Wang L."/>
            <person name="Wang Y."/>
            <person name="McGuire P.E."/>
            <person name="Liu S."/>
            <person name="Long H."/>
            <person name="Ramasamy R.K."/>
            <person name="Rodriguez J.C."/>
            <person name="Van S.L."/>
            <person name="Yuan L."/>
            <person name="Wang Z."/>
            <person name="Xia Z."/>
            <person name="Xiao L."/>
            <person name="Anderson O.D."/>
            <person name="Ouyang S."/>
            <person name="Liang Y."/>
            <person name="Zimin A.V."/>
            <person name="Pertea G."/>
            <person name="Qi P."/>
            <person name="Bennetzen J.L."/>
            <person name="Dai X."/>
            <person name="Dawson M.W."/>
            <person name="Muller H.G."/>
            <person name="Kugler K."/>
            <person name="Rivarola-Duarte L."/>
            <person name="Spannagl M."/>
            <person name="Mayer K.F.X."/>
            <person name="Lu F.H."/>
            <person name="Bevan M.W."/>
            <person name="Leroy P."/>
            <person name="Li P."/>
            <person name="You F.M."/>
            <person name="Sun Q."/>
            <person name="Liu Z."/>
            <person name="Lyons E."/>
            <person name="Wicker T."/>
            <person name="Salzberg S.L."/>
            <person name="Devos K.M."/>
            <person name="Dvorak J."/>
        </authorList>
    </citation>
    <scope>NUCLEOTIDE SEQUENCE [LARGE SCALE GENOMIC DNA]</scope>
    <source>
        <strain evidence="2">cv. AL8/78</strain>
    </source>
</reference>